<dbReference type="EC" id="3.1.1.31" evidence="5 7"/>
<comment type="pathway">
    <text evidence="3 7">Carbohydrate degradation; pentose phosphate pathway; D-ribulose 5-phosphate from D-glucose 6-phosphate (oxidative stage): step 2/3.</text>
</comment>
<dbReference type="Proteomes" id="UP000807850">
    <property type="component" value="Unassembled WGS sequence"/>
</dbReference>
<sequence>MTTELLPETAARHIAKAIEQAVADHGRASVMLAGGSTPRAVHRQLVLNRRLPWDKVEIFFGDERAVPPADPQSNYRMARESLLDAAPIPLHQVHRMLAERPDHEAAADEYARRLPERLDLIILGLGEDGHTASLFPGSSALRETARKVVAVVGPQAPLHRLTVTPPVIAAAREKIILVSGSGKAGAVARALEGPQNPDACPAQLARDGIWIMDRAAASGLRHPPPR</sequence>
<dbReference type="GO" id="GO:0005975">
    <property type="term" value="P:carbohydrate metabolic process"/>
    <property type="evidence" value="ECO:0007669"/>
    <property type="project" value="UniProtKB-UniRule"/>
</dbReference>
<evidence type="ECO:0000259" key="8">
    <source>
        <dbReference type="Pfam" id="PF01182"/>
    </source>
</evidence>
<dbReference type="CDD" id="cd01400">
    <property type="entry name" value="6PGL"/>
    <property type="match status" value="1"/>
</dbReference>
<comment type="function">
    <text evidence="2 7">Hydrolysis of 6-phosphogluconolactone to 6-phosphogluconate.</text>
</comment>
<protein>
    <recommendedName>
        <fullName evidence="6 7">6-phosphogluconolactonase</fullName>
        <shortName evidence="7">6PGL</shortName>
        <ecNumber evidence="5 7">3.1.1.31</ecNumber>
    </recommendedName>
</protein>
<dbReference type="GO" id="GO:0006098">
    <property type="term" value="P:pentose-phosphate shunt"/>
    <property type="evidence" value="ECO:0007669"/>
    <property type="project" value="InterPro"/>
</dbReference>
<dbReference type="InterPro" id="IPR037171">
    <property type="entry name" value="NagB/RpiA_transferase-like"/>
</dbReference>
<reference evidence="9" key="1">
    <citation type="submission" date="2020-07" db="EMBL/GenBank/DDBJ databases">
        <title>Huge and variable diversity of episymbiotic CPR bacteria and DPANN archaea in groundwater ecosystems.</title>
        <authorList>
            <person name="He C.Y."/>
            <person name="Keren R."/>
            <person name="Whittaker M."/>
            <person name="Farag I.F."/>
            <person name="Doudna J."/>
            <person name="Cate J.H.D."/>
            <person name="Banfield J.F."/>
        </authorList>
    </citation>
    <scope>NUCLEOTIDE SEQUENCE</scope>
    <source>
        <strain evidence="9">NC_groundwater_928_Pr1_S-0.2um_72_17</strain>
    </source>
</reference>
<dbReference type="SUPFAM" id="SSF100950">
    <property type="entry name" value="NagB/RpiA/CoA transferase-like"/>
    <property type="match status" value="1"/>
</dbReference>
<dbReference type="NCBIfam" id="TIGR01198">
    <property type="entry name" value="pgl"/>
    <property type="match status" value="1"/>
</dbReference>
<dbReference type="GO" id="GO:0017057">
    <property type="term" value="F:6-phosphogluconolactonase activity"/>
    <property type="evidence" value="ECO:0007669"/>
    <property type="project" value="UniProtKB-UniRule"/>
</dbReference>
<evidence type="ECO:0000256" key="5">
    <source>
        <dbReference type="ARBA" id="ARBA00013198"/>
    </source>
</evidence>
<dbReference type="PANTHER" id="PTHR11054:SF0">
    <property type="entry name" value="6-PHOSPHOGLUCONOLACTONASE"/>
    <property type="match status" value="1"/>
</dbReference>
<feature type="domain" description="Glucosamine/galactosamine-6-phosphate isomerase" evidence="8">
    <location>
        <begin position="4"/>
        <end position="206"/>
    </location>
</feature>
<evidence type="ECO:0000256" key="3">
    <source>
        <dbReference type="ARBA" id="ARBA00004961"/>
    </source>
</evidence>
<comment type="similarity">
    <text evidence="4 7">Belongs to the glucosamine/galactosamine-6-phosphate isomerase family. 6-phosphogluconolactonase subfamily.</text>
</comment>
<name>A0A9D6L652_UNCEI</name>
<evidence type="ECO:0000313" key="10">
    <source>
        <dbReference type="Proteomes" id="UP000807850"/>
    </source>
</evidence>
<evidence type="ECO:0000256" key="2">
    <source>
        <dbReference type="ARBA" id="ARBA00002681"/>
    </source>
</evidence>
<comment type="catalytic activity">
    <reaction evidence="1 7">
        <text>6-phospho-D-glucono-1,5-lactone + H2O = 6-phospho-D-gluconate + H(+)</text>
        <dbReference type="Rhea" id="RHEA:12556"/>
        <dbReference type="ChEBI" id="CHEBI:15377"/>
        <dbReference type="ChEBI" id="CHEBI:15378"/>
        <dbReference type="ChEBI" id="CHEBI:57955"/>
        <dbReference type="ChEBI" id="CHEBI:58759"/>
        <dbReference type="EC" id="3.1.1.31"/>
    </reaction>
</comment>
<evidence type="ECO:0000256" key="1">
    <source>
        <dbReference type="ARBA" id="ARBA00000832"/>
    </source>
</evidence>
<dbReference type="InterPro" id="IPR039104">
    <property type="entry name" value="6PGL"/>
</dbReference>
<keyword evidence="7 9" id="KW-0378">Hydrolase</keyword>
<comment type="caution">
    <text evidence="9">The sequence shown here is derived from an EMBL/GenBank/DDBJ whole genome shotgun (WGS) entry which is preliminary data.</text>
</comment>
<organism evidence="9 10">
    <name type="scientific">Eiseniibacteriota bacterium</name>
    <dbReference type="NCBI Taxonomy" id="2212470"/>
    <lineage>
        <taxon>Bacteria</taxon>
        <taxon>Candidatus Eiseniibacteriota</taxon>
    </lineage>
</organism>
<dbReference type="InterPro" id="IPR006148">
    <property type="entry name" value="Glc/Gal-6P_isomerase"/>
</dbReference>
<evidence type="ECO:0000256" key="6">
    <source>
        <dbReference type="ARBA" id="ARBA00020337"/>
    </source>
</evidence>
<accession>A0A9D6L652</accession>
<evidence type="ECO:0000256" key="4">
    <source>
        <dbReference type="ARBA" id="ARBA00010662"/>
    </source>
</evidence>
<proteinExistence type="inferred from homology"/>
<dbReference type="Gene3D" id="3.40.50.1360">
    <property type="match status" value="1"/>
</dbReference>
<dbReference type="EMBL" id="JACQAY010000137">
    <property type="protein sequence ID" value="MBI3539501.1"/>
    <property type="molecule type" value="Genomic_DNA"/>
</dbReference>
<evidence type="ECO:0000256" key="7">
    <source>
        <dbReference type="RuleBase" id="RU365095"/>
    </source>
</evidence>
<gene>
    <name evidence="7 9" type="primary">pgl</name>
    <name evidence="9" type="ORF">HY076_04430</name>
</gene>
<dbReference type="Pfam" id="PF01182">
    <property type="entry name" value="Glucosamine_iso"/>
    <property type="match status" value="1"/>
</dbReference>
<dbReference type="PANTHER" id="PTHR11054">
    <property type="entry name" value="6-PHOSPHOGLUCONOLACTONASE"/>
    <property type="match status" value="1"/>
</dbReference>
<evidence type="ECO:0000313" key="9">
    <source>
        <dbReference type="EMBL" id="MBI3539501.1"/>
    </source>
</evidence>
<dbReference type="AlphaFoldDB" id="A0A9D6L652"/>
<dbReference type="InterPro" id="IPR005900">
    <property type="entry name" value="6-phosphogluconolactonase_DevB"/>
</dbReference>